<protein>
    <submittedName>
        <fullName evidence="2">Uncharacterized protein</fullName>
    </submittedName>
</protein>
<feature type="signal peptide" evidence="1">
    <location>
        <begin position="1"/>
        <end position="23"/>
    </location>
</feature>
<evidence type="ECO:0000313" key="2">
    <source>
        <dbReference type="EMBL" id="CAG5125345.1"/>
    </source>
</evidence>
<name>A0A8S3ZBV1_9EUPU</name>
<accession>A0A8S3ZBV1</accession>
<evidence type="ECO:0000256" key="1">
    <source>
        <dbReference type="SAM" id="SignalP"/>
    </source>
</evidence>
<dbReference type="AlphaFoldDB" id="A0A8S3ZBV1"/>
<reference evidence="2" key="1">
    <citation type="submission" date="2021-04" db="EMBL/GenBank/DDBJ databases">
        <authorList>
            <consortium name="Molecular Ecology Group"/>
        </authorList>
    </citation>
    <scope>NUCLEOTIDE SEQUENCE</scope>
</reference>
<proteinExistence type="predicted"/>
<dbReference type="EMBL" id="CAJHNH020002032">
    <property type="protein sequence ID" value="CAG5125345.1"/>
    <property type="molecule type" value="Genomic_DNA"/>
</dbReference>
<feature type="non-terminal residue" evidence="2">
    <location>
        <position position="1"/>
    </location>
</feature>
<keyword evidence="3" id="KW-1185">Reference proteome</keyword>
<sequence length="156" mass="17794">MSRIRLTLIILTICVCRSYQLHAKMNEAGLCSDTTVSVNGGKIRIQYSKQFRLQCDEGYVSPWSSPNQSYIYQCENGVLKRKIPEGCVVKRLAYRKMRFQILLAKTEKTAELCGNAQKQAELSKRYNETVDKSAQGLQNKLYITNCSVPINPQDYV</sequence>
<evidence type="ECO:0000313" key="3">
    <source>
        <dbReference type="Proteomes" id="UP000678393"/>
    </source>
</evidence>
<organism evidence="2 3">
    <name type="scientific">Candidula unifasciata</name>
    <dbReference type="NCBI Taxonomy" id="100452"/>
    <lineage>
        <taxon>Eukaryota</taxon>
        <taxon>Metazoa</taxon>
        <taxon>Spiralia</taxon>
        <taxon>Lophotrochozoa</taxon>
        <taxon>Mollusca</taxon>
        <taxon>Gastropoda</taxon>
        <taxon>Heterobranchia</taxon>
        <taxon>Euthyneura</taxon>
        <taxon>Panpulmonata</taxon>
        <taxon>Eupulmonata</taxon>
        <taxon>Stylommatophora</taxon>
        <taxon>Helicina</taxon>
        <taxon>Helicoidea</taxon>
        <taxon>Geomitridae</taxon>
        <taxon>Candidula</taxon>
    </lineage>
</organism>
<feature type="chain" id="PRO_5035936333" evidence="1">
    <location>
        <begin position="24"/>
        <end position="156"/>
    </location>
</feature>
<keyword evidence="1" id="KW-0732">Signal</keyword>
<dbReference type="Proteomes" id="UP000678393">
    <property type="component" value="Unassembled WGS sequence"/>
</dbReference>
<gene>
    <name evidence="2" type="ORF">CUNI_LOCUS10903</name>
</gene>
<comment type="caution">
    <text evidence="2">The sequence shown here is derived from an EMBL/GenBank/DDBJ whole genome shotgun (WGS) entry which is preliminary data.</text>
</comment>